<keyword evidence="2" id="KW-1277">Toxin-antitoxin system</keyword>
<name>A0A552HHL4_MICVR</name>
<evidence type="ECO:0000313" key="3">
    <source>
        <dbReference type="EMBL" id="TRU70727.1"/>
    </source>
</evidence>
<comment type="caution">
    <text evidence="3">The sequence shown here is derived from an EMBL/GenBank/DDBJ whole genome shotgun (WGS) entry which is preliminary data.</text>
</comment>
<dbReference type="Proteomes" id="UP000320674">
    <property type="component" value="Unassembled WGS sequence"/>
</dbReference>
<dbReference type="GO" id="GO:0003677">
    <property type="term" value="F:DNA binding"/>
    <property type="evidence" value="ECO:0007669"/>
    <property type="project" value="InterPro"/>
</dbReference>
<evidence type="ECO:0000256" key="2">
    <source>
        <dbReference type="ARBA" id="ARBA00022649"/>
    </source>
</evidence>
<dbReference type="InterPro" id="IPR003477">
    <property type="entry name" value="PemK-like"/>
</dbReference>
<dbReference type="SUPFAM" id="SSF50118">
    <property type="entry name" value="Cell growth inhibitor/plasmid maintenance toxic component"/>
    <property type="match status" value="1"/>
</dbReference>
<dbReference type="Gene3D" id="2.30.30.110">
    <property type="match status" value="1"/>
</dbReference>
<accession>A0A552HHL4</accession>
<comment type="similarity">
    <text evidence="1">Belongs to the PemK/MazF family.</text>
</comment>
<dbReference type="EMBL" id="SFAZ01000234">
    <property type="protein sequence ID" value="TRU70727.1"/>
    <property type="molecule type" value="Genomic_DNA"/>
</dbReference>
<sequence>MAGRRPKQGWIYFINPYQVSLRCSLGHIYIYELTEPGDVDCRHPSCRCKLNSSHVFRGEHPHIIWTSDQFQDEYNYIETFTVLPLTTKTRDTGLPTTYPLPPNQNNGLSEKSYVLVHQLTTVDANCFKNSNGNWLERVGQVTKDDRQEIDERLKYFLAMPENPEDWLIKNASPEILVKVFDCLPSVETKKQAIEQLIDRLEE</sequence>
<evidence type="ECO:0000256" key="1">
    <source>
        <dbReference type="ARBA" id="ARBA00007521"/>
    </source>
</evidence>
<gene>
    <name evidence="3" type="ORF">EWV77_16330</name>
</gene>
<protein>
    <submittedName>
        <fullName evidence="3">Type II toxin-antitoxin system PemK/MazF family toxin</fullName>
    </submittedName>
</protein>
<organism evidence="3 4">
    <name type="scientific">Microcystis viridis Mv_BB_P_19951000_S68D</name>
    <dbReference type="NCBI Taxonomy" id="2486270"/>
    <lineage>
        <taxon>Bacteria</taxon>
        <taxon>Bacillati</taxon>
        <taxon>Cyanobacteriota</taxon>
        <taxon>Cyanophyceae</taxon>
        <taxon>Oscillatoriophycideae</taxon>
        <taxon>Chroococcales</taxon>
        <taxon>Microcystaceae</taxon>
        <taxon>Microcystis</taxon>
    </lineage>
</organism>
<dbReference type="AlphaFoldDB" id="A0A552HHL4"/>
<proteinExistence type="inferred from homology"/>
<reference evidence="3 4" key="1">
    <citation type="submission" date="2019-01" db="EMBL/GenBank/DDBJ databases">
        <title>Coherence of Microcystis species and biogeography revealed through population genomics.</title>
        <authorList>
            <person name="Perez-Carrascal O.M."/>
            <person name="Terrat Y."/>
            <person name="Giani A."/>
            <person name="Fortin N."/>
            <person name="Tromas N."/>
            <person name="Shapiro B.J."/>
        </authorList>
    </citation>
    <scope>NUCLEOTIDE SEQUENCE [LARGE SCALE GENOMIC DNA]</scope>
    <source>
        <strain evidence="3">Mv_BB_P_19951000_S68D</strain>
    </source>
</reference>
<dbReference type="Pfam" id="PF02452">
    <property type="entry name" value="PemK_toxin"/>
    <property type="match status" value="1"/>
</dbReference>
<evidence type="ECO:0000313" key="4">
    <source>
        <dbReference type="Proteomes" id="UP000320674"/>
    </source>
</evidence>
<dbReference type="InterPro" id="IPR011067">
    <property type="entry name" value="Plasmid_toxin/cell-grow_inhib"/>
</dbReference>